<protein>
    <submittedName>
        <fullName evidence="1">Uncharacterized protein</fullName>
    </submittedName>
</protein>
<organism evidence="1 2">
    <name type="scientific">Haematococcus lacustris</name>
    <name type="common">Green alga</name>
    <name type="synonym">Haematococcus pluvialis</name>
    <dbReference type="NCBI Taxonomy" id="44745"/>
    <lineage>
        <taxon>Eukaryota</taxon>
        <taxon>Viridiplantae</taxon>
        <taxon>Chlorophyta</taxon>
        <taxon>core chlorophytes</taxon>
        <taxon>Chlorophyceae</taxon>
        <taxon>CS clade</taxon>
        <taxon>Chlamydomonadales</taxon>
        <taxon>Haematococcaceae</taxon>
        <taxon>Haematococcus</taxon>
    </lineage>
</organism>
<dbReference type="Proteomes" id="UP000485058">
    <property type="component" value="Unassembled WGS sequence"/>
</dbReference>
<evidence type="ECO:0000313" key="2">
    <source>
        <dbReference type="Proteomes" id="UP000485058"/>
    </source>
</evidence>
<keyword evidence="2" id="KW-1185">Reference proteome</keyword>
<gene>
    <name evidence="1" type="ORF">HaLaN_29409</name>
</gene>
<reference evidence="1 2" key="1">
    <citation type="submission" date="2020-02" db="EMBL/GenBank/DDBJ databases">
        <title>Draft genome sequence of Haematococcus lacustris strain NIES-144.</title>
        <authorList>
            <person name="Morimoto D."/>
            <person name="Nakagawa S."/>
            <person name="Yoshida T."/>
            <person name="Sawayama S."/>
        </authorList>
    </citation>
    <scope>NUCLEOTIDE SEQUENCE [LARGE SCALE GENOMIC DNA]</scope>
    <source>
        <strain evidence="1 2">NIES-144</strain>
    </source>
</reference>
<sequence length="65" mass="7310">MERAWGSGLMTWQQTQHSWTMVTTCGHCWCDLHRPSQGMRAGAGQHLSQRRCQPTCHLASAGQDL</sequence>
<comment type="caution">
    <text evidence="1">The sequence shown here is derived from an EMBL/GenBank/DDBJ whole genome shotgun (WGS) entry which is preliminary data.</text>
</comment>
<proteinExistence type="predicted"/>
<feature type="non-terminal residue" evidence="1">
    <location>
        <position position="1"/>
    </location>
</feature>
<accession>A0A6A0ACR0</accession>
<name>A0A6A0ACR0_HAELA</name>
<dbReference type="AlphaFoldDB" id="A0A6A0ACR0"/>
<dbReference type="EMBL" id="BLLF01004970">
    <property type="protein sequence ID" value="GFH30535.1"/>
    <property type="molecule type" value="Genomic_DNA"/>
</dbReference>
<evidence type="ECO:0000313" key="1">
    <source>
        <dbReference type="EMBL" id="GFH30535.1"/>
    </source>
</evidence>